<protein>
    <recommendedName>
        <fullName evidence="6">UDP-glycosyltransferases domain-containing protein</fullName>
    </recommendedName>
</protein>
<organism evidence="4 5">
    <name type="scientific">Eleusine coracana subsp. coracana</name>
    <dbReference type="NCBI Taxonomy" id="191504"/>
    <lineage>
        <taxon>Eukaryota</taxon>
        <taxon>Viridiplantae</taxon>
        <taxon>Streptophyta</taxon>
        <taxon>Embryophyta</taxon>
        <taxon>Tracheophyta</taxon>
        <taxon>Spermatophyta</taxon>
        <taxon>Magnoliopsida</taxon>
        <taxon>Liliopsida</taxon>
        <taxon>Poales</taxon>
        <taxon>Poaceae</taxon>
        <taxon>PACMAD clade</taxon>
        <taxon>Chloridoideae</taxon>
        <taxon>Cynodonteae</taxon>
        <taxon>Eleusininae</taxon>
        <taxon>Eleusine</taxon>
    </lineage>
</organism>
<dbReference type="AlphaFoldDB" id="A0AAV5CBD7"/>
<dbReference type="PROSITE" id="PS00375">
    <property type="entry name" value="UDPGT"/>
    <property type="match status" value="1"/>
</dbReference>
<keyword evidence="2 3" id="KW-0808">Transferase</keyword>
<evidence type="ECO:0000313" key="4">
    <source>
        <dbReference type="EMBL" id="GJM95434.1"/>
    </source>
</evidence>
<dbReference type="PANTHER" id="PTHR11926:SF1537">
    <property type="entry name" value="OS08G0168700 PROTEIN"/>
    <property type="match status" value="1"/>
</dbReference>
<dbReference type="InterPro" id="IPR002213">
    <property type="entry name" value="UDP_glucos_trans"/>
</dbReference>
<dbReference type="CDD" id="cd03784">
    <property type="entry name" value="GT1_Gtf-like"/>
    <property type="match status" value="1"/>
</dbReference>
<keyword evidence="3" id="KW-0328">Glycosyltransferase</keyword>
<keyword evidence="5" id="KW-1185">Reference proteome</keyword>
<dbReference type="Proteomes" id="UP001054889">
    <property type="component" value="Unassembled WGS sequence"/>
</dbReference>
<dbReference type="PANTHER" id="PTHR11926">
    <property type="entry name" value="GLUCOSYL/GLUCURONOSYL TRANSFERASES"/>
    <property type="match status" value="1"/>
</dbReference>
<accession>A0AAV5CBD7</accession>
<dbReference type="SUPFAM" id="SSF53756">
    <property type="entry name" value="UDP-Glycosyltransferase/glycogen phosphorylase"/>
    <property type="match status" value="1"/>
</dbReference>
<dbReference type="EMBL" id="BQKI01000005">
    <property type="protein sequence ID" value="GJM95434.1"/>
    <property type="molecule type" value="Genomic_DNA"/>
</dbReference>
<dbReference type="InterPro" id="IPR035595">
    <property type="entry name" value="UDP_glycos_trans_CS"/>
</dbReference>
<evidence type="ECO:0008006" key="6">
    <source>
        <dbReference type="Google" id="ProtNLM"/>
    </source>
</evidence>
<evidence type="ECO:0000256" key="3">
    <source>
        <dbReference type="RuleBase" id="RU003718"/>
    </source>
</evidence>
<dbReference type="GO" id="GO:0080043">
    <property type="term" value="F:quercetin 3-O-glucosyltransferase activity"/>
    <property type="evidence" value="ECO:0007669"/>
    <property type="project" value="TreeGrafter"/>
</dbReference>
<dbReference type="GO" id="GO:0080044">
    <property type="term" value="F:quercetin 7-O-glucosyltransferase activity"/>
    <property type="evidence" value="ECO:0007669"/>
    <property type="project" value="TreeGrafter"/>
</dbReference>
<gene>
    <name evidence="4" type="primary">ga12170</name>
    <name evidence="4" type="ORF">PR202_ga12170</name>
</gene>
<comment type="caution">
    <text evidence="4">The sequence shown here is derived from an EMBL/GenBank/DDBJ whole genome shotgun (WGS) entry which is preliminary data.</text>
</comment>
<dbReference type="Pfam" id="PF00201">
    <property type="entry name" value="UDPGT"/>
    <property type="match status" value="1"/>
</dbReference>
<evidence type="ECO:0000256" key="2">
    <source>
        <dbReference type="ARBA" id="ARBA00022679"/>
    </source>
</evidence>
<proteinExistence type="inferred from homology"/>
<reference evidence="4" key="1">
    <citation type="journal article" date="2018" name="DNA Res.">
        <title>Multiple hybrid de novo genome assembly of finger millet, an orphan allotetraploid crop.</title>
        <authorList>
            <person name="Hatakeyama M."/>
            <person name="Aluri S."/>
            <person name="Balachadran M.T."/>
            <person name="Sivarajan S.R."/>
            <person name="Patrignani A."/>
            <person name="Gruter S."/>
            <person name="Poveda L."/>
            <person name="Shimizu-Inatsugi R."/>
            <person name="Baeten J."/>
            <person name="Francoijs K.J."/>
            <person name="Nataraja K.N."/>
            <person name="Reddy Y.A.N."/>
            <person name="Phadnis S."/>
            <person name="Ravikumar R.L."/>
            <person name="Schlapbach R."/>
            <person name="Sreeman S.M."/>
            <person name="Shimizu K.K."/>
        </authorList>
    </citation>
    <scope>NUCLEOTIDE SEQUENCE</scope>
</reference>
<evidence type="ECO:0000256" key="1">
    <source>
        <dbReference type="ARBA" id="ARBA00009995"/>
    </source>
</evidence>
<sequence length="353" mass="38175">MPRSAEAREVEAVIDWIPGLPAMPLGDFSGFLRNMDDPDNFGLRFNETETTNCGKADAVLVNTYEALEPDALAALRAEYPRVYTVGPLGSLLRHTQPQPGGRPDVNSNGLMMSLWRKDDARCLAWLDAQPEPGSVVYVSFGSHAVLTPAQAAELAWGLADAGHPFLWAAREDLITGLTKQQQRPTIANGDGALLAAVLPPEFFESTTGGPRCLITTWCAQEEVLRHAAVGCFVTHAGWNSACEGVAAGVPMLCWPGFADQYTNARLACHVWGVGARLLLDGGELRREEVAARVREVMRAKEMAERAKEWKDMAEEAASPGGTSYENLQSVVKAMVNDSTSVVPADDDQQPAKN</sequence>
<name>A0AAV5CBD7_ELECO</name>
<evidence type="ECO:0000313" key="5">
    <source>
        <dbReference type="Proteomes" id="UP001054889"/>
    </source>
</evidence>
<dbReference type="FunFam" id="3.40.50.2000:FF:000056">
    <property type="entry name" value="Glycosyltransferase"/>
    <property type="match status" value="1"/>
</dbReference>
<dbReference type="Gene3D" id="3.40.50.2000">
    <property type="entry name" value="Glycogen Phosphorylase B"/>
    <property type="match status" value="2"/>
</dbReference>
<reference evidence="4" key="2">
    <citation type="submission" date="2021-12" db="EMBL/GenBank/DDBJ databases">
        <title>Resequencing data analysis of finger millet.</title>
        <authorList>
            <person name="Hatakeyama M."/>
            <person name="Aluri S."/>
            <person name="Balachadran M.T."/>
            <person name="Sivarajan S.R."/>
            <person name="Poveda L."/>
            <person name="Shimizu-Inatsugi R."/>
            <person name="Schlapbach R."/>
            <person name="Sreeman S.M."/>
            <person name="Shimizu K.K."/>
        </authorList>
    </citation>
    <scope>NUCLEOTIDE SEQUENCE</scope>
</reference>
<comment type="similarity">
    <text evidence="1 3">Belongs to the UDP-glycosyltransferase family.</text>
</comment>